<dbReference type="InterPro" id="IPR013103">
    <property type="entry name" value="RVT_2"/>
</dbReference>
<protein>
    <submittedName>
        <fullName evidence="3">Integrase</fullName>
    </submittedName>
</protein>
<feature type="non-terminal residue" evidence="3">
    <location>
        <position position="673"/>
    </location>
</feature>
<dbReference type="PANTHER" id="PTHR11439">
    <property type="entry name" value="GAG-POL-RELATED RETROTRANSPOSON"/>
    <property type="match status" value="1"/>
</dbReference>
<feature type="region of interest" description="Disordered" evidence="1">
    <location>
        <begin position="448"/>
        <end position="543"/>
    </location>
</feature>
<name>Q0ZCC3_POPTR</name>
<sequence length="673" mass="74514">MFLVGTHPLQVNANLAFNNALTTTLVTWFPDTCANHHVTSNLSSITSSEPYLGNDHLHVGDGKSSRITLKTTGHKTRATLDLIFSDVWGSNSPHSHASSIAPASSPGFSPAGSLVVAVTPAVSPTGSPLRPAYILSPSPPGSSSDSPHGIKLCVDLSKFHFQQVSTSVSSTPSQLACTHQMVVRPRPTKDANFSIESLSFKDANRYLVWYNAMQEEIQAHHSNQTWLLVPSHPSMNVIGSRWVYKIKRHVDARLVAHDFTQQEGIDYLETFSLVVKPTTVRLVLTIDVLYGWNIHQLDVYNAFLNNILQKEATKTYGLHITWDSLLTLHGFTDVDWAGSIDDRKSTGGYLVYLGLTPISWKFGKQRTVARSSTKAEYKVLADGTTEILWIHSLLSELRISSSSMTTLCSWFPSTRPTQQPIRLNQPPLTTSFSHRLQQPHTLSQLPSIHQHRASSAVHTVSTLSSPDNQPQQPTPPLCPIYSVHNPKETHYQDRSSPQQRLLHLRSLQQQRPQTSRDWSSLSTGRSQIHPSSTTQQRPQKTTTARSFIDRSLVANNGGCHRRRGKEEGMKSIQTPLLLGFSCGGAWVTVTSTSGFLVAFTKLLGGDSQRTDSSKRITEKKSPANVARERAIDELKITLWADVARSFDDSVLHSPSLHYVPNQALSDQGQAIWI</sequence>
<accession>Q0ZCC3</accession>
<evidence type="ECO:0000259" key="2">
    <source>
        <dbReference type="Pfam" id="PF07727"/>
    </source>
</evidence>
<evidence type="ECO:0000313" key="3">
    <source>
        <dbReference type="EMBL" id="ABG37665.2"/>
    </source>
</evidence>
<dbReference type="PANTHER" id="PTHR11439:SF450">
    <property type="entry name" value="REVERSE TRANSCRIPTASE TY1_COPIA-TYPE DOMAIN-CONTAINING PROTEIN"/>
    <property type="match status" value="1"/>
</dbReference>
<reference evidence="3" key="1">
    <citation type="submission" date="2006-05" db="EMBL/GenBank/DDBJ databases">
        <title>Cloning and characterization of non-RGAs based on NBS domain.</title>
        <authorList>
            <person name="Zhang Z.Y."/>
            <person name="Zhang Q."/>
        </authorList>
    </citation>
    <scope>NUCLEOTIDE SEQUENCE</scope>
</reference>
<feature type="compositionally biased region" description="Polar residues" evidence="1">
    <location>
        <begin position="456"/>
        <end position="471"/>
    </location>
</feature>
<dbReference type="CDD" id="cd09272">
    <property type="entry name" value="RNase_HI_RT_Ty1"/>
    <property type="match status" value="1"/>
</dbReference>
<dbReference type="AlphaFoldDB" id="Q0ZCC3"/>
<dbReference type="Pfam" id="PF07727">
    <property type="entry name" value="RVT_2"/>
    <property type="match status" value="1"/>
</dbReference>
<feature type="compositionally biased region" description="Polar residues" evidence="1">
    <location>
        <begin position="515"/>
        <end position="543"/>
    </location>
</feature>
<dbReference type="EMBL" id="DQ536172">
    <property type="protein sequence ID" value="ABG37665.2"/>
    <property type="molecule type" value="mRNA"/>
</dbReference>
<proteinExistence type="evidence at transcript level"/>
<feature type="compositionally biased region" description="Low complexity" evidence="1">
    <location>
        <begin position="494"/>
        <end position="513"/>
    </location>
</feature>
<organism evidence="3">
    <name type="scientific">Populus trichocarpa</name>
    <name type="common">Western balsam poplar</name>
    <name type="synonym">Populus balsamifera subsp. trichocarpa</name>
    <dbReference type="NCBI Taxonomy" id="3694"/>
    <lineage>
        <taxon>Eukaryota</taxon>
        <taxon>Viridiplantae</taxon>
        <taxon>Streptophyta</taxon>
        <taxon>Embryophyta</taxon>
        <taxon>Tracheophyta</taxon>
        <taxon>Spermatophyta</taxon>
        <taxon>Magnoliopsida</taxon>
        <taxon>eudicotyledons</taxon>
        <taxon>Gunneridae</taxon>
        <taxon>Pentapetalae</taxon>
        <taxon>rosids</taxon>
        <taxon>fabids</taxon>
        <taxon>Malpighiales</taxon>
        <taxon>Salicaceae</taxon>
        <taxon>Saliceae</taxon>
        <taxon>Populus</taxon>
    </lineage>
</organism>
<evidence type="ECO:0000256" key="1">
    <source>
        <dbReference type="SAM" id="MobiDB-lite"/>
    </source>
</evidence>
<feature type="domain" description="Reverse transcriptase Ty1/copia-type" evidence="2">
    <location>
        <begin position="223"/>
        <end position="311"/>
    </location>
</feature>